<dbReference type="RefSeq" id="WP_039593389.1">
    <property type="nucleotide sequence ID" value="NZ_JQGJ02000015.1"/>
</dbReference>
<dbReference type="OrthoDB" id="9256011at2"/>
<accession>A0A0B1YZS9</accession>
<protein>
    <submittedName>
        <fullName evidence="2">Uncharacterized protein</fullName>
    </submittedName>
</protein>
<comment type="caution">
    <text evidence="2">The sequence shown here is derived from an EMBL/GenBank/DDBJ whole genome shotgun (WGS) entry which is preliminary data.</text>
</comment>
<dbReference type="Proteomes" id="UP000030949">
    <property type="component" value="Unassembled WGS sequence"/>
</dbReference>
<proteinExistence type="predicted"/>
<keyword evidence="1" id="KW-0732">Signal</keyword>
<evidence type="ECO:0000313" key="2">
    <source>
        <dbReference type="EMBL" id="KHK62516.1"/>
    </source>
</evidence>
<evidence type="ECO:0000313" key="3">
    <source>
        <dbReference type="Proteomes" id="UP000030949"/>
    </source>
</evidence>
<feature type="chain" id="PRO_5002064192" evidence="1">
    <location>
        <begin position="24"/>
        <end position="107"/>
    </location>
</feature>
<evidence type="ECO:0000256" key="1">
    <source>
        <dbReference type="SAM" id="SignalP"/>
    </source>
</evidence>
<feature type="signal peptide" evidence="1">
    <location>
        <begin position="1"/>
        <end position="23"/>
    </location>
</feature>
<gene>
    <name evidence="2" type="ORF">JZ00_22365</name>
</gene>
<dbReference type="EMBL" id="JQGJ01000017">
    <property type="protein sequence ID" value="KHK62516.1"/>
    <property type="molecule type" value="Genomic_DNA"/>
</dbReference>
<dbReference type="AlphaFoldDB" id="A0A0B1YZS9"/>
<reference evidence="3" key="1">
    <citation type="submission" date="2015-03" db="EMBL/GenBank/DDBJ databases">
        <title>Pseudomonas frederiksbergensis hydrocarbon degrader.</title>
        <authorList>
            <person name="Brown L.M."/>
            <person name="Ruiz O.N."/>
            <person name="Mueller S."/>
            <person name="Gunasekera T.S."/>
        </authorList>
    </citation>
    <scope>NUCLEOTIDE SEQUENCE [LARGE SCALE GENOMIC DNA]</scope>
    <source>
        <strain evidence="3">SI8</strain>
    </source>
</reference>
<organism evidence="2 3">
    <name type="scientific">Pseudomonas frederiksbergensis</name>
    <dbReference type="NCBI Taxonomy" id="104087"/>
    <lineage>
        <taxon>Bacteria</taxon>
        <taxon>Pseudomonadati</taxon>
        <taxon>Pseudomonadota</taxon>
        <taxon>Gammaproteobacteria</taxon>
        <taxon>Pseudomonadales</taxon>
        <taxon>Pseudomonadaceae</taxon>
        <taxon>Pseudomonas</taxon>
    </lineage>
</organism>
<sequence>MARNISLALLGSIALAFTEPSLAESGVVVFYKSGCDYYIVSTNQGFSLLEWYGGDDPMEGDTLTGNMMAYGMQSLVNQRTENETQAWVDDFLLNQYTVLQSYQEQCR</sequence>
<name>A0A0B1YZS9_9PSED</name>